<feature type="region of interest" description="Disordered" evidence="5">
    <location>
        <begin position="184"/>
        <end position="208"/>
    </location>
</feature>
<comment type="similarity">
    <text evidence="2 4">Belongs to the Ninja family.</text>
</comment>
<dbReference type="KEGG" id="cmos:111431587"/>
<protein>
    <recommendedName>
        <fullName evidence="4">Ninja-family protein</fullName>
    </recommendedName>
    <alternativeName>
        <fullName evidence="4">ABI-binding protein</fullName>
    </alternativeName>
</protein>
<comment type="subcellular location">
    <subcellularLocation>
        <location evidence="1 4">Nucleus</location>
    </subcellularLocation>
</comment>
<evidence type="ECO:0000313" key="7">
    <source>
        <dbReference type="Proteomes" id="UP000504609"/>
    </source>
</evidence>
<feature type="domain" description="Tify" evidence="6">
    <location>
        <begin position="276"/>
        <end position="308"/>
    </location>
</feature>
<feature type="compositionally biased region" description="Basic and acidic residues" evidence="5">
    <location>
        <begin position="18"/>
        <end position="27"/>
    </location>
</feature>
<evidence type="ECO:0000313" key="8">
    <source>
        <dbReference type="RefSeq" id="XP_022924038.1"/>
    </source>
</evidence>
<feature type="region of interest" description="Disordered" evidence="5">
    <location>
        <begin position="1"/>
        <end position="36"/>
    </location>
</feature>
<comment type="function">
    <text evidence="4">Acts as a negative regulator of abscisic acid (ABA) response.</text>
</comment>
<dbReference type="Proteomes" id="UP000504609">
    <property type="component" value="Unplaced"/>
</dbReference>
<reference evidence="8" key="1">
    <citation type="submission" date="2025-08" db="UniProtKB">
        <authorList>
            <consortium name="RefSeq"/>
        </authorList>
    </citation>
    <scope>IDENTIFICATION</scope>
    <source>
        <tissue evidence="8">Young leaves</tissue>
    </source>
</reference>
<feature type="compositionally biased region" description="Low complexity" evidence="5">
    <location>
        <begin position="184"/>
        <end position="198"/>
    </location>
</feature>
<evidence type="ECO:0000256" key="4">
    <source>
        <dbReference type="RuleBase" id="RU369029"/>
    </source>
</evidence>
<gene>
    <name evidence="8" type="primary">LOC111431587</name>
</gene>
<evidence type="ECO:0000259" key="6">
    <source>
        <dbReference type="Pfam" id="PF16135"/>
    </source>
</evidence>
<keyword evidence="3 4" id="KW-0539">Nucleus</keyword>
<proteinExistence type="inferred from homology"/>
<evidence type="ECO:0000256" key="3">
    <source>
        <dbReference type="ARBA" id="ARBA00023242"/>
    </source>
</evidence>
<dbReference type="AlphaFoldDB" id="A0A6J1EB81"/>
<dbReference type="GO" id="GO:0007165">
    <property type="term" value="P:signal transduction"/>
    <property type="evidence" value="ECO:0007669"/>
    <property type="project" value="InterPro"/>
</dbReference>
<name>A0A6J1EB81_CUCMO</name>
<dbReference type="PANTHER" id="PTHR31413:SF43">
    <property type="entry name" value="NINJA-FAMILY PROTEIN"/>
    <property type="match status" value="1"/>
</dbReference>
<dbReference type="GO" id="GO:0045892">
    <property type="term" value="P:negative regulation of DNA-templated transcription"/>
    <property type="evidence" value="ECO:0007669"/>
    <property type="project" value="TreeGrafter"/>
</dbReference>
<dbReference type="PANTHER" id="PTHR31413">
    <property type="entry name" value="AFP HOMOLOG 2"/>
    <property type="match status" value="1"/>
</dbReference>
<accession>A0A6J1EB81</accession>
<evidence type="ECO:0000256" key="2">
    <source>
        <dbReference type="ARBA" id="ARBA00006081"/>
    </source>
</evidence>
<keyword evidence="7" id="KW-1185">Reference proteome</keyword>
<evidence type="ECO:0000256" key="1">
    <source>
        <dbReference type="ARBA" id="ARBA00004123"/>
    </source>
</evidence>
<dbReference type="InterPro" id="IPR031307">
    <property type="entry name" value="Ninja_fam"/>
</dbReference>
<evidence type="ECO:0000256" key="5">
    <source>
        <dbReference type="SAM" id="MobiDB-lite"/>
    </source>
</evidence>
<dbReference type="InterPro" id="IPR032308">
    <property type="entry name" value="TDBD"/>
</dbReference>
<dbReference type="GeneID" id="111431587"/>
<dbReference type="GO" id="GO:0005634">
    <property type="term" value="C:nucleus"/>
    <property type="evidence" value="ECO:0007669"/>
    <property type="project" value="UniProtKB-SubCell"/>
</dbReference>
<organism evidence="7 8">
    <name type="scientific">Cucurbita moschata</name>
    <name type="common">Winter crookneck squash</name>
    <name type="synonym">Cucurbita pepo var. moschata</name>
    <dbReference type="NCBI Taxonomy" id="3662"/>
    <lineage>
        <taxon>Eukaryota</taxon>
        <taxon>Viridiplantae</taxon>
        <taxon>Streptophyta</taxon>
        <taxon>Embryophyta</taxon>
        <taxon>Tracheophyta</taxon>
        <taxon>Spermatophyta</taxon>
        <taxon>Magnoliopsida</taxon>
        <taxon>eudicotyledons</taxon>
        <taxon>Gunneridae</taxon>
        <taxon>Pentapetalae</taxon>
        <taxon>rosids</taxon>
        <taxon>fabids</taxon>
        <taxon>Cucurbitales</taxon>
        <taxon>Cucurbitaceae</taxon>
        <taxon>Cucurbiteae</taxon>
        <taxon>Cucurbita</taxon>
    </lineage>
</organism>
<dbReference type="Pfam" id="PF16135">
    <property type="entry name" value="TDBD"/>
    <property type="match status" value="1"/>
</dbReference>
<dbReference type="RefSeq" id="XP_022924038.1">
    <property type="nucleotide sequence ID" value="XM_023068270.1"/>
</dbReference>
<sequence>MREAGSGCADDLTLRLSPEMKRGREVSDSEPPDLTLRLSVGGVSSAKPKENSLTRSSSVIGMISQNSEAWKWDMRRQAASFLSLSRSCSLPVETDELSRMKLKQFQFFRRLEARKRLAEQRYGRAVAAAEDDKSAVAPPSASEMAAWAAASAAKSPALCRAIDRIKSNHGTLFRSYTMDGYGSVGSTKGSSSSQSSLESTEREPVVNSKTMASRKLDIPPQMNPAKRARVSNGWMGGERGMDVMRMMPSVSTIGEGPNGRKVEGFLYKYMRGQICIVCVCHGSFLTPAEFVRHAGGREVANPMKHIHVCCTSFALDKGRTHQEH</sequence>